<keyword evidence="1" id="KW-1133">Transmembrane helix</keyword>
<sequence length="192" mass="21696">MNHKDEIAREQRQYDRIIDMEAENIEPYSCGLNVDGKRHHSITDCQNQLLDEDYQPYCLVDNLARRSQIIRDLEWMPVQLEYCWQTGIGSEAWGFLDRNGFVLWYKDLCYNKFGNAADPLGRTINAFELVKGWQIDHLLWILLIAALIAVGTVALCTLVSQSLQTGLAAGSYAIGIEAFALAGLTLLSVVLQ</sequence>
<comment type="caution">
    <text evidence="2">The sequence shown here is derived from an EMBL/GenBank/DDBJ whole genome shotgun (WGS) entry which is preliminary data.</text>
</comment>
<evidence type="ECO:0000256" key="1">
    <source>
        <dbReference type="SAM" id="Phobius"/>
    </source>
</evidence>
<accession>A0AAJ0D9E9</accession>
<feature type="transmembrane region" description="Helical" evidence="1">
    <location>
        <begin position="138"/>
        <end position="160"/>
    </location>
</feature>
<evidence type="ECO:0000313" key="2">
    <source>
        <dbReference type="EMBL" id="KAK3045626.1"/>
    </source>
</evidence>
<proteinExistence type="predicted"/>
<reference evidence="2" key="1">
    <citation type="submission" date="2023-04" db="EMBL/GenBank/DDBJ databases">
        <title>Black Yeasts Isolated from many extreme environments.</title>
        <authorList>
            <person name="Coleine C."/>
            <person name="Stajich J.E."/>
            <person name="Selbmann L."/>
        </authorList>
    </citation>
    <scope>NUCLEOTIDE SEQUENCE</scope>
    <source>
        <strain evidence="2">CCFEE 5312</strain>
    </source>
</reference>
<feature type="transmembrane region" description="Helical" evidence="1">
    <location>
        <begin position="172"/>
        <end position="191"/>
    </location>
</feature>
<dbReference type="Proteomes" id="UP001271007">
    <property type="component" value="Unassembled WGS sequence"/>
</dbReference>
<dbReference type="EMBL" id="JAWDJX010000182">
    <property type="protein sequence ID" value="KAK3045626.1"/>
    <property type="molecule type" value="Genomic_DNA"/>
</dbReference>
<protein>
    <submittedName>
        <fullName evidence="2">Uncharacterized protein</fullName>
    </submittedName>
</protein>
<organism evidence="2 3">
    <name type="scientific">Extremus antarcticus</name>
    <dbReference type="NCBI Taxonomy" id="702011"/>
    <lineage>
        <taxon>Eukaryota</taxon>
        <taxon>Fungi</taxon>
        <taxon>Dikarya</taxon>
        <taxon>Ascomycota</taxon>
        <taxon>Pezizomycotina</taxon>
        <taxon>Dothideomycetes</taxon>
        <taxon>Dothideomycetidae</taxon>
        <taxon>Mycosphaerellales</taxon>
        <taxon>Extremaceae</taxon>
        <taxon>Extremus</taxon>
    </lineage>
</organism>
<keyword evidence="3" id="KW-1185">Reference proteome</keyword>
<keyword evidence="1" id="KW-0472">Membrane</keyword>
<keyword evidence="1" id="KW-0812">Transmembrane</keyword>
<gene>
    <name evidence="2" type="ORF">LTR09_012811</name>
</gene>
<evidence type="ECO:0000313" key="3">
    <source>
        <dbReference type="Proteomes" id="UP001271007"/>
    </source>
</evidence>
<name>A0AAJ0D9E9_9PEZI</name>
<dbReference type="AlphaFoldDB" id="A0AAJ0D9E9"/>